<gene>
    <name evidence="1" type="ORF">B7698_05690</name>
</gene>
<accession>A0A1X1K5L1</accession>
<evidence type="ECO:0000313" key="2">
    <source>
        <dbReference type="Proteomes" id="UP000193367"/>
    </source>
</evidence>
<comment type="caution">
    <text evidence="1">The sequence shown here is derived from an EMBL/GenBank/DDBJ whole genome shotgun (WGS) entry which is preliminary data.</text>
</comment>
<name>A0A1X1K5L1_STRMT</name>
<proteinExistence type="predicted"/>
<dbReference type="EMBL" id="NCVH01000031">
    <property type="protein sequence ID" value="ORO94736.1"/>
    <property type="molecule type" value="Genomic_DNA"/>
</dbReference>
<dbReference type="AlphaFoldDB" id="A0A1X1K5L1"/>
<evidence type="ECO:0000313" key="1">
    <source>
        <dbReference type="EMBL" id="ORO94736.1"/>
    </source>
</evidence>
<organism evidence="1 2">
    <name type="scientific">Streptococcus mitis</name>
    <dbReference type="NCBI Taxonomy" id="28037"/>
    <lineage>
        <taxon>Bacteria</taxon>
        <taxon>Bacillati</taxon>
        <taxon>Bacillota</taxon>
        <taxon>Bacilli</taxon>
        <taxon>Lactobacillales</taxon>
        <taxon>Streptococcaceae</taxon>
        <taxon>Streptococcus</taxon>
        <taxon>Streptococcus mitis group</taxon>
    </lineage>
</organism>
<sequence length="71" mass="8037">MKDQQRRWAKLAEASLKEKGWSKTDLAIVAGVTPSAITQLFKKGKGSDDLKLLIHKKLKLSESWEKLEEIS</sequence>
<protein>
    <submittedName>
        <fullName evidence="1">Transcriptional regulator</fullName>
    </submittedName>
</protein>
<dbReference type="RefSeq" id="WP_084864922.1">
    <property type="nucleotide sequence ID" value="NZ_NCVH01000031.1"/>
</dbReference>
<dbReference type="Proteomes" id="UP000193367">
    <property type="component" value="Unassembled WGS sequence"/>
</dbReference>
<reference evidence="1 2" key="1">
    <citation type="journal article" date="2016" name="Eur. J. Clin. Microbiol. Infect. Dis.">
        <title>Whole genome sequencing as a tool for phylogenetic analysis of clinical strains of Mitis group streptococci.</title>
        <authorList>
            <person name="Rasmussen L.H."/>
            <person name="Dargis R."/>
            <person name="Hojholt K."/>
            <person name="Christensen J.J."/>
            <person name="Skovgaard O."/>
            <person name="Justesen U.S."/>
            <person name="Rosenvinge F.S."/>
            <person name="Moser C."/>
            <person name="Lukjancenko O."/>
            <person name="Rasmussen S."/>
            <person name="Nielsen X.C."/>
        </authorList>
    </citation>
    <scope>NUCLEOTIDE SEQUENCE [LARGE SCALE GENOMIC DNA]</scope>
    <source>
        <strain evidence="1 2">RH_17439_08</strain>
    </source>
</reference>